<dbReference type="InterPro" id="IPR036186">
    <property type="entry name" value="Serpin_sf"/>
</dbReference>
<dbReference type="Proteomes" id="UP000887578">
    <property type="component" value="Unplaced"/>
</dbReference>
<evidence type="ECO:0000259" key="1">
    <source>
        <dbReference type="Pfam" id="PF00079"/>
    </source>
</evidence>
<name>A0A914PSH4_9BILA</name>
<dbReference type="InterPro" id="IPR023796">
    <property type="entry name" value="Serpin_dom"/>
</dbReference>
<dbReference type="InterPro" id="IPR000215">
    <property type="entry name" value="Serpin_fam"/>
</dbReference>
<evidence type="ECO:0000313" key="2">
    <source>
        <dbReference type="Proteomes" id="UP000887578"/>
    </source>
</evidence>
<reference evidence="3" key="1">
    <citation type="submission" date="2022-11" db="UniProtKB">
        <authorList>
            <consortium name="WormBaseParasite"/>
        </authorList>
    </citation>
    <scope>IDENTIFICATION</scope>
</reference>
<feature type="domain" description="Serpin" evidence="1">
    <location>
        <begin position="13"/>
        <end position="193"/>
    </location>
</feature>
<dbReference type="Pfam" id="PF00079">
    <property type="entry name" value="Serpin"/>
    <property type="match status" value="1"/>
</dbReference>
<dbReference type="AlphaFoldDB" id="A0A914PSH4"/>
<organism evidence="2 3">
    <name type="scientific">Panagrolaimus davidi</name>
    <dbReference type="NCBI Taxonomy" id="227884"/>
    <lineage>
        <taxon>Eukaryota</taxon>
        <taxon>Metazoa</taxon>
        <taxon>Ecdysozoa</taxon>
        <taxon>Nematoda</taxon>
        <taxon>Chromadorea</taxon>
        <taxon>Rhabditida</taxon>
        <taxon>Tylenchina</taxon>
        <taxon>Panagrolaimomorpha</taxon>
        <taxon>Panagrolaimoidea</taxon>
        <taxon>Panagrolaimidae</taxon>
        <taxon>Panagrolaimus</taxon>
    </lineage>
</organism>
<keyword evidence="2" id="KW-1185">Reference proteome</keyword>
<dbReference type="WBParaSite" id="PDA_v2.g19121.t1">
    <property type="protein sequence ID" value="PDA_v2.g19121.t1"/>
    <property type="gene ID" value="PDA_v2.g19121"/>
</dbReference>
<dbReference type="GO" id="GO:0004867">
    <property type="term" value="F:serine-type endopeptidase inhibitor activity"/>
    <property type="evidence" value="ECO:0007669"/>
    <property type="project" value="InterPro"/>
</dbReference>
<dbReference type="SUPFAM" id="SSF56574">
    <property type="entry name" value="Serpins"/>
    <property type="match status" value="1"/>
</dbReference>
<dbReference type="PANTHER" id="PTHR11461:SF146">
    <property type="entry name" value="SERINE OR CYSTEINE PROTEASE INHIBITOR"/>
    <property type="match status" value="1"/>
</dbReference>
<dbReference type="Gene3D" id="2.30.39.10">
    <property type="entry name" value="Alpha-1-antitrypsin, domain 1"/>
    <property type="match status" value="1"/>
</dbReference>
<sequence length="215" mass="24980">MTSQRSKKRKLDDSKSKVLKILMANRLFIFEKVSLLASYKKLVNEAFNGGIQEMQNLTTDKAVKEINKFVHDSTDGMIKEIVTEDAISNVLLVLINAVYFCGFWETPFEPILQCKFYGKTIQKIDMMEQIVDKDVGWNMRSGEEWKALGIPYQTRKAWLFIVLPKKRNGLSTLLKSFDYAVFKDITTRFVFKQVKRKDISSIHRRLISCDFSTIK</sequence>
<dbReference type="PANTHER" id="PTHR11461">
    <property type="entry name" value="SERINE PROTEASE INHIBITOR, SERPIN"/>
    <property type="match status" value="1"/>
</dbReference>
<dbReference type="Gene3D" id="3.30.497.10">
    <property type="entry name" value="Antithrombin, subunit I, domain 2"/>
    <property type="match status" value="1"/>
</dbReference>
<protein>
    <submittedName>
        <fullName evidence="3">Serpin domain-containing protein</fullName>
    </submittedName>
</protein>
<accession>A0A914PSH4</accession>
<dbReference type="InterPro" id="IPR042178">
    <property type="entry name" value="Serpin_sf_1"/>
</dbReference>
<dbReference type="GO" id="GO:0005615">
    <property type="term" value="C:extracellular space"/>
    <property type="evidence" value="ECO:0007669"/>
    <property type="project" value="InterPro"/>
</dbReference>
<proteinExistence type="predicted"/>
<evidence type="ECO:0000313" key="3">
    <source>
        <dbReference type="WBParaSite" id="PDA_v2.g19121.t1"/>
    </source>
</evidence>
<dbReference type="InterPro" id="IPR042185">
    <property type="entry name" value="Serpin_sf_2"/>
</dbReference>